<dbReference type="AlphaFoldDB" id="A0A1Y0KZB3"/>
<organism evidence="2 3">
    <name type="scientific">Spiroplasma clarkii</name>
    <dbReference type="NCBI Taxonomy" id="2139"/>
    <lineage>
        <taxon>Bacteria</taxon>
        <taxon>Bacillati</taxon>
        <taxon>Mycoplasmatota</taxon>
        <taxon>Mollicutes</taxon>
        <taxon>Entomoplasmatales</taxon>
        <taxon>Spiroplasmataceae</taxon>
        <taxon>Spiroplasma</taxon>
    </lineage>
</organism>
<accession>A0A1Y0KZB3</accession>
<keyword evidence="1" id="KW-0812">Transmembrane</keyword>
<dbReference type="KEGG" id="scla:SCLARK_00304"/>
<reference evidence="2 3" key="1">
    <citation type="submission" date="2017-11" db="EMBL/GenBank/DDBJ databases">
        <title>Complete genome sequence of Spiroplasma clarkii CN-5 (DSM 19994).</title>
        <authorList>
            <person name="Tsai Y.-M."/>
            <person name="Chang A."/>
            <person name="Lo W.-S."/>
            <person name="Kuo C.-H."/>
        </authorList>
    </citation>
    <scope>NUCLEOTIDE SEQUENCE [LARGE SCALE GENOMIC DNA]</scope>
    <source>
        <strain evidence="2 3">CN-5</strain>
    </source>
</reference>
<keyword evidence="1" id="KW-0472">Membrane</keyword>
<evidence type="ECO:0000256" key="1">
    <source>
        <dbReference type="SAM" id="Phobius"/>
    </source>
</evidence>
<sequence length="310" mass="35205">MKIFNVIASHFKIHWRLILTFSIIWTVFMLTMLLLPLLSKGFSIGNGVLWERQTTEDSGSHGRNLAMTSISLLHSFLFNGLGIVFYGLTAVIFINKILLKELHTGQISLWLTQPISKAKILISKILFLILVLTITYFPAYLIMIIISSQAVDVKELILNVILGGLQIYIFIIMLALIFVTISLLLSEKAIVANAIFTILLCYFVFIFALQIVALITQMKSKILDGFLNYGGLHIFITNVFQYNDDLDPIVFEIGKPIITDDGIYTYWIERTQMKEINQALYWTSTVLMMGITPTLGWVSTVLFKKTSFNI</sequence>
<protein>
    <submittedName>
        <fullName evidence="2">Uncharacterized protein</fullName>
    </submittedName>
</protein>
<feature type="transmembrane region" description="Helical" evidence="1">
    <location>
        <begin position="120"/>
        <end position="146"/>
    </location>
</feature>
<proteinExistence type="predicted"/>
<feature type="transmembrane region" description="Helical" evidence="1">
    <location>
        <begin position="17"/>
        <end position="38"/>
    </location>
</feature>
<evidence type="ECO:0000313" key="2">
    <source>
        <dbReference type="EMBL" id="ATX70497.1"/>
    </source>
</evidence>
<dbReference type="GO" id="GO:0140359">
    <property type="term" value="F:ABC-type transporter activity"/>
    <property type="evidence" value="ECO:0007669"/>
    <property type="project" value="InterPro"/>
</dbReference>
<feature type="transmembrane region" description="Helical" evidence="1">
    <location>
        <begin position="76"/>
        <end position="99"/>
    </location>
</feature>
<feature type="transmembrane region" description="Helical" evidence="1">
    <location>
        <begin position="192"/>
        <end position="215"/>
    </location>
</feature>
<name>A0A1Y0KZB3_9MOLU</name>
<dbReference type="EMBL" id="CP024870">
    <property type="protein sequence ID" value="ATX70497.1"/>
    <property type="molecule type" value="Genomic_DNA"/>
</dbReference>
<dbReference type="RefSeq" id="WP_100254062.1">
    <property type="nucleotide sequence ID" value="NZ_CP024870.1"/>
</dbReference>
<dbReference type="Pfam" id="PF12679">
    <property type="entry name" value="ABC2_membrane_2"/>
    <property type="match status" value="1"/>
</dbReference>
<gene>
    <name evidence="2" type="ORF">SCLAR_v1c01660</name>
</gene>
<evidence type="ECO:0000313" key="3">
    <source>
        <dbReference type="Proteomes" id="UP000231179"/>
    </source>
</evidence>
<dbReference type="GO" id="GO:0005886">
    <property type="term" value="C:plasma membrane"/>
    <property type="evidence" value="ECO:0007669"/>
    <property type="project" value="UniProtKB-SubCell"/>
</dbReference>
<dbReference type="Proteomes" id="UP000231179">
    <property type="component" value="Chromosome"/>
</dbReference>
<feature type="transmembrane region" description="Helical" evidence="1">
    <location>
        <begin position="279"/>
        <end position="303"/>
    </location>
</feature>
<feature type="transmembrane region" description="Helical" evidence="1">
    <location>
        <begin position="166"/>
        <end position="185"/>
    </location>
</feature>
<keyword evidence="3" id="KW-1185">Reference proteome</keyword>
<keyword evidence="1" id="KW-1133">Transmembrane helix</keyword>